<sequence>MSEGSATLEEPSAGSRAQTVEVINPDGAGTILLVCEHASNAIPAEFGDLGIGAATKASHAAWDPGALAVARHLSETFDAPLVAQKVSRLVYDCNRPPEADDAIPARSEIHQIPGNTGLSATARTDRVERFYRPFESALAKAVARHRATHANPVLLTIHSFTPVYAGERRSVEIGILHDSDQRLADAILKAADGSLDMRRNEPYGPADGVMHTLTTHAVPHGMANAMVEIRNDLIATPADVVEIASRLAAWVSRAHASLSADASKGAAA</sequence>
<dbReference type="EMBL" id="LAZR01000182">
    <property type="protein sequence ID" value="KKN83651.1"/>
    <property type="molecule type" value="Genomic_DNA"/>
</dbReference>
<comment type="caution">
    <text evidence="1">The sequence shown here is derived from an EMBL/GenBank/DDBJ whole genome shotgun (WGS) entry which is preliminary data.</text>
</comment>
<protein>
    <recommendedName>
        <fullName evidence="2">N-formylglutamate amidohydrolase</fullName>
    </recommendedName>
</protein>
<dbReference type="PIRSF" id="PIRSF029730">
    <property type="entry name" value="UCP029730"/>
    <property type="match status" value="1"/>
</dbReference>
<reference evidence="1" key="1">
    <citation type="journal article" date="2015" name="Nature">
        <title>Complex archaea that bridge the gap between prokaryotes and eukaryotes.</title>
        <authorList>
            <person name="Spang A."/>
            <person name="Saw J.H."/>
            <person name="Jorgensen S.L."/>
            <person name="Zaremba-Niedzwiedzka K."/>
            <person name="Martijn J."/>
            <person name="Lind A.E."/>
            <person name="van Eijk R."/>
            <person name="Schleper C."/>
            <person name="Guy L."/>
            <person name="Ettema T.J."/>
        </authorList>
    </citation>
    <scope>NUCLEOTIDE SEQUENCE</scope>
</reference>
<dbReference type="SUPFAM" id="SSF53187">
    <property type="entry name" value="Zn-dependent exopeptidases"/>
    <property type="match status" value="1"/>
</dbReference>
<gene>
    <name evidence="1" type="ORF">LCGC14_0297130</name>
</gene>
<name>A0A0F9WCU0_9ZZZZ</name>
<evidence type="ECO:0000313" key="1">
    <source>
        <dbReference type="EMBL" id="KKN83651.1"/>
    </source>
</evidence>
<dbReference type="InterPro" id="IPR007709">
    <property type="entry name" value="N-FG_amidohydro"/>
</dbReference>
<accession>A0A0F9WCU0</accession>
<evidence type="ECO:0008006" key="2">
    <source>
        <dbReference type="Google" id="ProtNLM"/>
    </source>
</evidence>
<dbReference type="InterPro" id="IPR011227">
    <property type="entry name" value="UCP029730"/>
</dbReference>
<dbReference type="AlphaFoldDB" id="A0A0F9WCU0"/>
<dbReference type="Gene3D" id="3.40.630.40">
    <property type="entry name" value="Zn-dependent exopeptidases"/>
    <property type="match status" value="1"/>
</dbReference>
<proteinExistence type="predicted"/>
<dbReference type="Pfam" id="PF05013">
    <property type="entry name" value="FGase"/>
    <property type="match status" value="1"/>
</dbReference>
<organism evidence="1">
    <name type="scientific">marine sediment metagenome</name>
    <dbReference type="NCBI Taxonomy" id="412755"/>
    <lineage>
        <taxon>unclassified sequences</taxon>
        <taxon>metagenomes</taxon>
        <taxon>ecological metagenomes</taxon>
    </lineage>
</organism>